<dbReference type="GO" id="GO:0008173">
    <property type="term" value="F:RNA methyltransferase activity"/>
    <property type="evidence" value="ECO:0007669"/>
    <property type="project" value="InterPro"/>
</dbReference>
<dbReference type="AlphaFoldDB" id="A0A2H0RN85"/>
<reference evidence="4 5" key="1">
    <citation type="submission" date="2017-09" db="EMBL/GenBank/DDBJ databases">
        <title>Depth-based differentiation of microbial function through sediment-hosted aquifers and enrichment of novel symbionts in the deep terrestrial subsurface.</title>
        <authorList>
            <person name="Probst A.J."/>
            <person name="Ladd B."/>
            <person name="Jarett J.K."/>
            <person name="Geller-Mcgrath D.E."/>
            <person name="Sieber C.M."/>
            <person name="Emerson J.B."/>
            <person name="Anantharaman K."/>
            <person name="Thomas B.C."/>
            <person name="Malmstrom R."/>
            <person name="Stieglmeier M."/>
            <person name="Klingl A."/>
            <person name="Woyke T."/>
            <person name="Ryan C.M."/>
            <person name="Banfield J.F."/>
        </authorList>
    </citation>
    <scope>NUCLEOTIDE SEQUENCE [LARGE SCALE GENOMIC DNA]</scope>
    <source>
        <strain evidence="4">CG10_big_fil_rev_8_21_14_0_10_50_16</strain>
    </source>
</reference>
<organism evidence="4 5">
    <name type="scientific">Candidatus Uhrbacteria bacterium CG10_big_fil_rev_8_21_14_0_10_50_16</name>
    <dbReference type="NCBI Taxonomy" id="1975039"/>
    <lineage>
        <taxon>Bacteria</taxon>
        <taxon>Candidatus Uhriibacteriota</taxon>
    </lineage>
</organism>
<dbReference type="GO" id="GO:0032259">
    <property type="term" value="P:methylation"/>
    <property type="evidence" value="ECO:0007669"/>
    <property type="project" value="UniProtKB-KW"/>
</dbReference>
<evidence type="ECO:0000256" key="1">
    <source>
        <dbReference type="ARBA" id="ARBA00022603"/>
    </source>
</evidence>
<dbReference type="InterPro" id="IPR029026">
    <property type="entry name" value="tRNA_m1G_MTases_N"/>
</dbReference>
<dbReference type="SUPFAM" id="SSF75217">
    <property type="entry name" value="alpha/beta knot"/>
    <property type="match status" value="1"/>
</dbReference>
<dbReference type="PANTHER" id="PTHR46429:SF1">
    <property type="entry name" value="23S RRNA (GUANOSINE-2'-O-)-METHYLTRANSFERASE RLMB"/>
    <property type="match status" value="1"/>
</dbReference>
<comment type="caution">
    <text evidence="4">The sequence shown here is derived from an EMBL/GenBank/DDBJ whole genome shotgun (WGS) entry which is preliminary data.</text>
</comment>
<dbReference type="Gene3D" id="3.40.1280.10">
    <property type="match status" value="1"/>
</dbReference>
<protein>
    <submittedName>
        <fullName evidence="4">RNA methyltransferase</fullName>
    </submittedName>
</protein>
<dbReference type="InterPro" id="IPR001537">
    <property type="entry name" value="SpoU_MeTrfase"/>
</dbReference>
<dbReference type="GO" id="GO:0006396">
    <property type="term" value="P:RNA processing"/>
    <property type="evidence" value="ECO:0007669"/>
    <property type="project" value="InterPro"/>
</dbReference>
<dbReference type="PANTHER" id="PTHR46429">
    <property type="entry name" value="23S RRNA (GUANOSINE-2'-O-)-METHYLTRANSFERASE RLMB"/>
    <property type="match status" value="1"/>
</dbReference>
<dbReference type="GO" id="GO:0003723">
    <property type="term" value="F:RNA binding"/>
    <property type="evidence" value="ECO:0007669"/>
    <property type="project" value="InterPro"/>
</dbReference>
<dbReference type="Pfam" id="PF00588">
    <property type="entry name" value="SpoU_methylase"/>
    <property type="match status" value="1"/>
</dbReference>
<sequence length="147" mass="15908">MEVVIHNIRSLFNIGACFRNCDAFGVKHLYLAGYTATPPRLEIAKTALGADDTIPWSHEPDILALIDRLQTEGKAVVAFESNPSFPSVEDVQVPSDAVILFGNEPEGLPEDVLNAADLRLYIPMQGTKTSLNISVACGVGLYALTHK</sequence>
<gene>
    <name evidence="4" type="ORF">COV06_01035</name>
</gene>
<evidence type="ECO:0000313" key="4">
    <source>
        <dbReference type="EMBL" id="PIR47968.1"/>
    </source>
</evidence>
<feature type="domain" description="tRNA/rRNA methyltransferase SpoU type" evidence="3">
    <location>
        <begin position="2"/>
        <end position="142"/>
    </location>
</feature>
<evidence type="ECO:0000256" key="2">
    <source>
        <dbReference type="ARBA" id="ARBA00022679"/>
    </source>
</evidence>
<proteinExistence type="predicted"/>
<keyword evidence="2 4" id="KW-0808">Transferase</keyword>
<accession>A0A2H0RN85</accession>
<evidence type="ECO:0000259" key="3">
    <source>
        <dbReference type="Pfam" id="PF00588"/>
    </source>
</evidence>
<dbReference type="GO" id="GO:0005829">
    <property type="term" value="C:cytosol"/>
    <property type="evidence" value="ECO:0007669"/>
    <property type="project" value="TreeGrafter"/>
</dbReference>
<evidence type="ECO:0000313" key="5">
    <source>
        <dbReference type="Proteomes" id="UP000230084"/>
    </source>
</evidence>
<keyword evidence="1 4" id="KW-0489">Methyltransferase</keyword>
<name>A0A2H0RN85_9BACT</name>
<dbReference type="Proteomes" id="UP000230084">
    <property type="component" value="Unassembled WGS sequence"/>
</dbReference>
<dbReference type="InterPro" id="IPR004441">
    <property type="entry name" value="rRNA_MeTrfase_TrmH"/>
</dbReference>
<dbReference type="InterPro" id="IPR029028">
    <property type="entry name" value="Alpha/beta_knot_MTases"/>
</dbReference>
<dbReference type="EMBL" id="PCYM01000001">
    <property type="protein sequence ID" value="PIR47968.1"/>
    <property type="molecule type" value="Genomic_DNA"/>
</dbReference>